<sequence>MGIDSAESIPKLTTPRKSKRKYHALNTSSSTPTPKKQVPLLQVTPKKTSSLLIREQPSPLVDDGFLSSQIPCEVGWDTHNEFVETNMRIADILNNLKNDTKKLRQAAHLWLISYIQKVHRELTKLRCQHQFKEAEVAEDSVKRSPRQITRSQSIQEESLSCGRSDAEMQPVGKSLEESIDMFQTKPSPIRTSLRLKHLSMKNRSSPSTQRNGSLVDDLWSDDDLGDDSFVRVTQTIVEQNGFCRLKSPPPKHHLHQKSESAAARGQRFTFTLDVSTENSVGGEKQTSSEMAVSSVNPSVMSVGVNSTVATSDTILCQSKRAVIITAPTSQRKTAKTGIQGLQQHPNVWKCVWNEVRCNKKC</sequence>
<reference evidence="2" key="1">
    <citation type="journal article" date="2023" name="Mol. Biol. Evol.">
        <title>Third-Generation Sequencing Reveals the Adaptive Role of the Epigenome in Three Deep-Sea Polychaetes.</title>
        <authorList>
            <person name="Perez M."/>
            <person name="Aroh O."/>
            <person name="Sun Y."/>
            <person name="Lan Y."/>
            <person name="Juniper S.K."/>
            <person name="Young C.R."/>
            <person name="Angers B."/>
            <person name="Qian P.Y."/>
        </authorList>
    </citation>
    <scope>NUCLEOTIDE SEQUENCE</scope>
    <source>
        <strain evidence="2">P08H-3</strain>
    </source>
</reference>
<feature type="compositionally biased region" description="Polar residues" evidence="1">
    <location>
        <begin position="25"/>
        <end position="34"/>
    </location>
</feature>
<feature type="region of interest" description="Disordered" evidence="1">
    <location>
        <begin position="141"/>
        <end position="167"/>
    </location>
</feature>
<comment type="caution">
    <text evidence="2">The sequence shown here is derived from an EMBL/GenBank/DDBJ whole genome shotgun (WGS) entry which is preliminary data.</text>
</comment>
<protein>
    <submittedName>
        <fullName evidence="2">Uncharacterized protein</fullName>
    </submittedName>
</protein>
<feature type="compositionally biased region" description="Polar residues" evidence="1">
    <location>
        <begin position="146"/>
        <end position="158"/>
    </location>
</feature>
<proteinExistence type="predicted"/>
<feature type="region of interest" description="Disordered" evidence="1">
    <location>
        <begin position="198"/>
        <end position="217"/>
    </location>
</feature>
<evidence type="ECO:0000313" key="3">
    <source>
        <dbReference type="Proteomes" id="UP001208570"/>
    </source>
</evidence>
<name>A0AAD9JBK4_9ANNE</name>
<dbReference type="Proteomes" id="UP001208570">
    <property type="component" value="Unassembled WGS sequence"/>
</dbReference>
<organism evidence="2 3">
    <name type="scientific">Paralvinella palmiformis</name>
    <dbReference type="NCBI Taxonomy" id="53620"/>
    <lineage>
        <taxon>Eukaryota</taxon>
        <taxon>Metazoa</taxon>
        <taxon>Spiralia</taxon>
        <taxon>Lophotrochozoa</taxon>
        <taxon>Annelida</taxon>
        <taxon>Polychaeta</taxon>
        <taxon>Sedentaria</taxon>
        <taxon>Canalipalpata</taxon>
        <taxon>Terebellida</taxon>
        <taxon>Terebelliformia</taxon>
        <taxon>Alvinellidae</taxon>
        <taxon>Paralvinella</taxon>
    </lineage>
</organism>
<evidence type="ECO:0000313" key="2">
    <source>
        <dbReference type="EMBL" id="KAK2150139.1"/>
    </source>
</evidence>
<dbReference type="AlphaFoldDB" id="A0AAD9JBK4"/>
<accession>A0AAD9JBK4</accession>
<evidence type="ECO:0000256" key="1">
    <source>
        <dbReference type="SAM" id="MobiDB-lite"/>
    </source>
</evidence>
<keyword evidence="3" id="KW-1185">Reference proteome</keyword>
<feature type="region of interest" description="Disordered" evidence="1">
    <location>
        <begin position="1"/>
        <end position="38"/>
    </location>
</feature>
<feature type="compositionally biased region" description="Polar residues" evidence="1">
    <location>
        <begin position="201"/>
        <end position="212"/>
    </location>
</feature>
<feature type="compositionally biased region" description="Basic residues" evidence="1">
    <location>
        <begin position="14"/>
        <end position="23"/>
    </location>
</feature>
<dbReference type="EMBL" id="JAODUP010000421">
    <property type="protein sequence ID" value="KAK2150139.1"/>
    <property type="molecule type" value="Genomic_DNA"/>
</dbReference>
<gene>
    <name evidence="2" type="ORF">LSH36_421g02000</name>
</gene>